<evidence type="ECO:0000313" key="2">
    <source>
        <dbReference type="EMBL" id="GGI10065.1"/>
    </source>
</evidence>
<dbReference type="InterPro" id="IPR050855">
    <property type="entry name" value="NDM-1-like"/>
</dbReference>
<dbReference type="PANTHER" id="PTHR42951:SF17">
    <property type="entry name" value="METALLO-BETA-LACTAMASE DOMAIN-CONTAINING PROTEIN"/>
    <property type="match status" value="1"/>
</dbReference>
<evidence type="ECO:0000313" key="3">
    <source>
        <dbReference type="Proteomes" id="UP000626244"/>
    </source>
</evidence>
<feature type="domain" description="Metallo-beta-lactamase" evidence="1">
    <location>
        <begin position="40"/>
        <end position="252"/>
    </location>
</feature>
<dbReference type="InterPro" id="IPR001279">
    <property type="entry name" value="Metallo-B-lactamas"/>
</dbReference>
<dbReference type="AlphaFoldDB" id="A0A8J3ABE3"/>
<reference evidence="3" key="1">
    <citation type="journal article" date="2019" name="Int. J. Syst. Evol. Microbiol.">
        <title>The Global Catalogue of Microorganisms (GCM) 10K type strain sequencing project: providing services to taxonomists for standard genome sequencing and annotation.</title>
        <authorList>
            <consortium name="The Broad Institute Genomics Platform"/>
            <consortium name="The Broad Institute Genome Sequencing Center for Infectious Disease"/>
            <person name="Wu L."/>
            <person name="Ma J."/>
        </authorList>
    </citation>
    <scope>NUCLEOTIDE SEQUENCE [LARGE SCALE GENOMIC DNA]</scope>
    <source>
        <strain evidence="3">CGMCC 1.14993</strain>
    </source>
</reference>
<dbReference type="PANTHER" id="PTHR42951">
    <property type="entry name" value="METALLO-BETA-LACTAMASE DOMAIN-CONTAINING"/>
    <property type="match status" value="1"/>
</dbReference>
<dbReference type="InterPro" id="IPR036866">
    <property type="entry name" value="RibonucZ/Hydroxyglut_hydro"/>
</dbReference>
<gene>
    <name evidence="2" type="ORF">GCM10007380_00920</name>
</gene>
<dbReference type="SMART" id="SM00849">
    <property type="entry name" value="Lactamase_B"/>
    <property type="match status" value="1"/>
</dbReference>
<organism evidence="2 3">
    <name type="scientific">Gottfriedia solisilvae</name>
    <dbReference type="NCBI Taxonomy" id="1516104"/>
    <lineage>
        <taxon>Bacteria</taxon>
        <taxon>Bacillati</taxon>
        <taxon>Bacillota</taxon>
        <taxon>Bacilli</taxon>
        <taxon>Bacillales</taxon>
        <taxon>Bacillaceae</taxon>
        <taxon>Gottfriedia</taxon>
    </lineage>
</organism>
<name>A0A8J3ABE3_9BACI</name>
<protein>
    <submittedName>
        <fullName evidence="2">MBL fold metallo-hydrolase</fullName>
    </submittedName>
</protein>
<dbReference type="Gene3D" id="3.60.15.10">
    <property type="entry name" value="Ribonuclease Z/Hydroxyacylglutathione hydrolase-like"/>
    <property type="match status" value="1"/>
</dbReference>
<dbReference type="SUPFAM" id="SSF56281">
    <property type="entry name" value="Metallo-hydrolase/oxidoreductase"/>
    <property type="match status" value="1"/>
</dbReference>
<evidence type="ECO:0000259" key="1">
    <source>
        <dbReference type="SMART" id="SM00849"/>
    </source>
</evidence>
<dbReference type="Proteomes" id="UP000626244">
    <property type="component" value="Unassembled WGS sequence"/>
</dbReference>
<proteinExistence type="predicted"/>
<dbReference type="Pfam" id="PF00753">
    <property type="entry name" value="Lactamase_B"/>
    <property type="match status" value="1"/>
</dbReference>
<keyword evidence="3" id="KW-1185">Reference proteome</keyword>
<dbReference type="RefSeq" id="WP_088002666.1">
    <property type="nucleotide sequence ID" value="NZ_BMHB01000001.1"/>
</dbReference>
<sequence>MEKDFTELATSNFHYMPITSVSSGKGSSLAADLFYETIQIVNICLFGNPDVSNDEWVLIDAGMPQSAAKIKELAEERFGKQHKPKAIILTHGHFDHVGAVTELVNDWNVPVYAHSLELPFLTGETNYPEPDGSVEGGMIAKLSPLFPNEAINLKNYVHALPENGEIPHMPGWKWIHTPGHTPGHVSFFRDKDKLLIVGDAFVTVSQDELYNVLMQKQELNGPPRYFTTNWMDAWNSIKKLEALNPSIAVTGHGSPMFGKELETNLHNLVINFESIAKPDYGRYV</sequence>
<comment type="caution">
    <text evidence="2">The sequence shown here is derived from an EMBL/GenBank/DDBJ whole genome shotgun (WGS) entry which is preliminary data.</text>
</comment>
<dbReference type="OrthoDB" id="9802248at2"/>
<dbReference type="CDD" id="cd07721">
    <property type="entry name" value="yflN-like_MBL-fold"/>
    <property type="match status" value="1"/>
</dbReference>
<accession>A0A8J3ABE3</accession>
<dbReference type="EMBL" id="BMHB01000001">
    <property type="protein sequence ID" value="GGI10065.1"/>
    <property type="molecule type" value="Genomic_DNA"/>
</dbReference>